<dbReference type="InterPro" id="IPR006073">
    <property type="entry name" value="GTP-bd"/>
</dbReference>
<reference evidence="6" key="2">
    <citation type="submission" date="2015-01" db="EMBL/GenBank/DDBJ databases">
        <title>Evolutionary Origins and Diversification of the Mycorrhizal Mutualists.</title>
        <authorList>
            <consortium name="DOE Joint Genome Institute"/>
            <consortium name="Mycorrhizal Genomics Consortium"/>
            <person name="Kohler A."/>
            <person name="Kuo A."/>
            <person name="Nagy L.G."/>
            <person name="Floudas D."/>
            <person name="Copeland A."/>
            <person name="Barry K.W."/>
            <person name="Cichocki N."/>
            <person name="Veneault-Fourrey C."/>
            <person name="LaButti K."/>
            <person name="Lindquist E.A."/>
            <person name="Lipzen A."/>
            <person name="Lundell T."/>
            <person name="Morin E."/>
            <person name="Murat C."/>
            <person name="Riley R."/>
            <person name="Ohm R."/>
            <person name="Sun H."/>
            <person name="Tunlid A."/>
            <person name="Henrissat B."/>
            <person name="Grigoriev I.V."/>
            <person name="Hibbett D.S."/>
            <person name="Martin F."/>
        </authorList>
    </citation>
    <scope>NUCLEOTIDE SEQUENCE [LARGE SCALE GENOMIC DNA]</scope>
    <source>
        <strain evidence="6">MAFF 305830</strain>
    </source>
</reference>
<feature type="compositionally biased region" description="Basic and acidic residues" evidence="3">
    <location>
        <begin position="427"/>
        <end position="438"/>
    </location>
</feature>
<dbReference type="PANTHER" id="PTHR45782:SF4">
    <property type="entry name" value="MITOCHONDRIAL RIBOSOME-ASSOCIATED GTPASE 1"/>
    <property type="match status" value="1"/>
</dbReference>
<keyword evidence="6" id="KW-1185">Reference proteome</keyword>
<keyword evidence="2" id="KW-0342">GTP-binding</keyword>
<evidence type="ECO:0000313" key="6">
    <source>
        <dbReference type="Proteomes" id="UP000054097"/>
    </source>
</evidence>
<dbReference type="Gene3D" id="1.10.1580.10">
    <property type="match status" value="1"/>
</dbReference>
<feature type="compositionally biased region" description="Basic and acidic residues" evidence="3">
    <location>
        <begin position="404"/>
        <end position="420"/>
    </location>
</feature>
<name>A0A0C3A9L8_SERVB</name>
<sequence>MVIRGPPLPPPISWYPGHMASFSKTLPQLLQSTHVVLEARDARLPLTSINPAFESLLNKWYRERGSGMHGPVERIVLYNKADLVPQWGIEPFKRALGRHFTHETLFTTAKLGKSVGALHAKLTDIARRHGDTLPHLNVLVVGMPNVGKSTIINHLRSYGIRGASSSALKTSRLPGMTRATSNKIRLCDDPLIYSVDSPGVMIPFLGHGEASRERAAKISMILGIKESLFDYEHLAAYLLYRLNSMPSSPSTLPPYPPLLRKQTKSREPLGLTESTEAFLDELADRMGYFQSGGVRDRQRAARWFIEWWRSAGGTPEESGSGGEPGVGGSEEWGWGLDCQWADRFEQSQESPLSSITHPEQAASGDHISATEQPETQTLESKFDRLIVRHMKDLETWEEEVSETQMKKREKEEKIQRRAEKGGQAAKKRADTLKRRNRR</sequence>
<dbReference type="GO" id="GO:0032543">
    <property type="term" value="P:mitochondrial translation"/>
    <property type="evidence" value="ECO:0007669"/>
    <property type="project" value="TreeGrafter"/>
</dbReference>
<dbReference type="Pfam" id="PF01926">
    <property type="entry name" value="MMR_HSR1"/>
    <property type="match status" value="1"/>
</dbReference>
<evidence type="ECO:0000259" key="4">
    <source>
        <dbReference type="Pfam" id="PF01926"/>
    </source>
</evidence>
<keyword evidence="1" id="KW-0547">Nucleotide-binding</keyword>
<feature type="region of interest" description="Disordered" evidence="3">
    <location>
        <begin position="397"/>
        <end position="438"/>
    </location>
</feature>
<dbReference type="PANTHER" id="PTHR45782">
    <property type="entry name" value="MITOCHONDRIAL RIBOSOME-ASSOCIATED GTPASE 1"/>
    <property type="match status" value="1"/>
</dbReference>
<dbReference type="InterPro" id="IPR023179">
    <property type="entry name" value="GTP-bd_ortho_bundle_sf"/>
</dbReference>
<protein>
    <recommendedName>
        <fullName evidence="4">G domain-containing protein</fullName>
    </recommendedName>
</protein>
<evidence type="ECO:0000256" key="3">
    <source>
        <dbReference type="SAM" id="MobiDB-lite"/>
    </source>
</evidence>
<organism evidence="5 6">
    <name type="scientific">Serendipita vermifera MAFF 305830</name>
    <dbReference type="NCBI Taxonomy" id="933852"/>
    <lineage>
        <taxon>Eukaryota</taxon>
        <taxon>Fungi</taxon>
        <taxon>Dikarya</taxon>
        <taxon>Basidiomycota</taxon>
        <taxon>Agaricomycotina</taxon>
        <taxon>Agaricomycetes</taxon>
        <taxon>Sebacinales</taxon>
        <taxon>Serendipitaceae</taxon>
        <taxon>Serendipita</taxon>
    </lineage>
</organism>
<dbReference type="AlphaFoldDB" id="A0A0C3A9L8"/>
<feature type="compositionally biased region" description="Gly residues" evidence="3">
    <location>
        <begin position="319"/>
        <end position="330"/>
    </location>
</feature>
<dbReference type="SUPFAM" id="SSF52540">
    <property type="entry name" value="P-loop containing nucleoside triphosphate hydrolases"/>
    <property type="match status" value="2"/>
</dbReference>
<dbReference type="Gene3D" id="3.40.50.300">
    <property type="entry name" value="P-loop containing nucleotide triphosphate hydrolases"/>
    <property type="match status" value="1"/>
</dbReference>
<dbReference type="OrthoDB" id="269151at2759"/>
<evidence type="ECO:0000313" key="5">
    <source>
        <dbReference type="EMBL" id="KIM21325.1"/>
    </source>
</evidence>
<accession>A0A0C3A9L8</accession>
<evidence type="ECO:0000256" key="1">
    <source>
        <dbReference type="ARBA" id="ARBA00022741"/>
    </source>
</evidence>
<dbReference type="EMBL" id="KN824386">
    <property type="protein sequence ID" value="KIM21325.1"/>
    <property type="molecule type" value="Genomic_DNA"/>
</dbReference>
<dbReference type="GO" id="GO:0005525">
    <property type="term" value="F:GTP binding"/>
    <property type="evidence" value="ECO:0007669"/>
    <property type="project" value="UniProtKB-KW"/>
</dbReference>
<evidence type="ECO:0000256" key="2">
    <source>
        <dbReference type="ARBA" id="ARBA00023134"/>
    </source>
</evidence>
<feature type="compositionally biased region" description="Polar residues" evidence="3">
    <location>
        <begin position="369"/>
        <end position="379"/>
    </location>
</feature>
<dbReference type="InterPro" id="IPR027417">
    <property type="entry name" value="P-loop_NTPase"/>
</dbReference>
<dbReference type="GO" id="GO:0005739">
    <property type="term" value="C:mitochondrion"/>
    <property type="evidence" value="ECO:0007669"/>
    <property type="project" value="TreeGrafter"/>
</dbReference>
<feature type="compositionally biased region" description="Polar residues" evidence="3">
    <location>
        <begin position="347"/>
        <end position="357"/>
    </location>
</feature>
<dbReference type="HOGENOM" id="CLU_011106_0_4_1"/>
<feature type="region of interest" description="Disordered" evidence="3">
    <location>
        <begin position="313"/>
        <end position="332"/>
    </location>
</feature>
<proteinExistence type="predicted"/>
<dbReference type="STRING" id="933852.A0A0C3A9L8"/>
<feature type="domain" description="G" evidence="4">
    <location>
        <begin position="138"/>
        <end position="210"/>
    </location>
</feature>
<dbReference type="GO" id="GO:0003924">
    <property type="term" value="F:GTPase activity"/>
    <property type="evidence" value="ECO:0007669"/>
    <property type="project" value="TreeGrafter"/>
</dbReference>
<dbReference type="Proteomes" id="UP000054097">
    <property type="component" value="Unassembled WGS sequence"/>
</dbReference>
<reference evidence="5 6" key="1">
    <citation type="submission" date="2014-04" db="EMBL/GenBank/DDBJ databases">
        <authorList>
            <consortium name="DOE Joint Genome Institute"/>
            <person name="Kuo A."/>
            <person name="Zuccaro A."/>
            <person name="Kohler A."/>
            <person name="Nagy L.G."/>
            <person name="Floudas D."/>
            <person name="Copeland A."/>
            <person name="Barry K.W."/>
            <person name="Cichocki N."/>
            <person name="Veneault-Fourrey C."/>
            <person name="LaButti K."/>
            <person name="Lindquist E.A."/>
            <person name="Lipzen A."/>
            <person name="Lundell T."/>
            <person name="Morin E."/>
            <person name="Murat C."/>
            <person name="Sun H."/>
            <person name="Tunlid A."/>
            <person name="Henrissat B."/>
            <person name="Grigoriev I.V."/>
            <person name="Hibbett D.S."/>
            <person name="Martin F."/>
            <person name="Nordberg H.P."/>
            <person name="Cantor M.N."/>
            <person name="Hua S.X."/>
        </authorList>
    </citation>
    <scope>NUCLEOTIDE SEQUENCE [LARGE SCALE GENOMIC DNA]</scope>
    <source>
        <strain evidence="5 6">MAFF 305830</strain>
    </source>
</reference>
<gene>
    <name evidence="5" type="ORF">M408DRAFT_333523</name>
</gene>
<feature type="region of interest" description="Disordered" evidence="3">
    <location>
        <begin position="347"/>
        <end position="381"/>
    </location>
</feature>